<dbReference type="OrthoDB" id="7619at2157"/>
<keyword evidence="3" id="KW-0255">Endonuclease</keyword>
<dbReference type="Proteomes" id="UP000198932">
    <property type="component" value="Unassembled WGS sequence"/>
</dbReference>
<evidence type="ECO:0000256" key="1">
    <source>
        <dbReference type="ARBA" id="ARBA00022649"/>
    </source>
</evidence>
<accession>A0A1I6HB91</accession>
<gene>
    <name evidence="7" type="ORF">SAMN04487937_2630</name>
</gene>
<evidence type="ECO:0000256" key="2">
    <source>
        <dbReference type="ARBA" id="ARBA00022722"/>
    </source>
</evidence>
<keyword evidence="8" id="KW-1185">Reference proteome</keyword>
<evidence type="ECO:0000256" key="5">
    <source>
        <dbReference type="ARBA" id="ARBA00022884"/>
    </source>
</evidence>
<dbReference type="Pfam" id="PF07927">
    <property type="entry name" value="HicA_toxin"/>
    <property type="match status" value="1"/>
</dbReference>
<dbReference type="EMBL" id="FOYN01000003">
    <property type="protein sequence ID" value="SFR51722.1"/>
    <property type="molecule type" value="Genomic_DNA"/>
</dbReference>
<dbReference type="GO" id="GO:0003729">
    <property type="term" value="F:mRNA binding"/>
    <property type="evidence" value="ECO:0007669"/>
    <property type="project" value="InterPro"/>
</dbReference>
<name>A0A1I6HB91_HALSD</name>
<keyword evidence="5" id="KW-0694">RNA-binding</keyword>
<evidence type="ECO:0000313" key="8">
    <source>
        <dbReference type="Proteomes" id="UP000198932"/>
    </source>
</evidence>
<dbReference type="RefSeq" id="WP_092923014.1">
    <property type="nucleotide sequence ID" value="NZ_FOYN01000003.1"/>
</dbReference>
<dbReference type="GO" id="GO:0004519">
    <property type="term" value="F:endonuclease activity"/>
    <property type="evidence" value="ECO:0007669"/>
    <property type="project" value="UniProtKB-KW"/>
</dbReference>
<proteinExistence type="predicted"/>
<sequence length="83" mass="9624">MVYANFDGREIVKALRSMRYQPVGREGSHVKLRYEHPESDEVRVVSVPLTDSDQISQDTYRSIADQCGADDFEAWCEWIDELL</sequence>
<evidence type="ECO:0000256" key="3">
    <source>
        <dbReference type="ARBA" id="ARBA00022759"/>
    </source>
</evidence>
<keyword evidence="2" id="KW-0540">Nuclease</keyword>
<keyword evidence="1" id="KW-1277">Toxin-antitoxin system</keyword>
<dbReference type="STRING" id="35743.SAMN04487937_2630"/>
<evidence type="ECO:0000313" key="7">
    <source>
        <dbReference type="EMBL" id="SFR51722.1"/>
    </source>
</evidence>
<organism evidence="7 8">
    <name type="scientific">Halorubrum sodomense</name>
    <dbReference type="NCBI Taxonomy" id="35743"/>
    <lineage>
        <taxon>Archaea</taxon>
        <taxon>Methanobacteriati</taxon>
        <taxon>Methanobacteriota</taxon>
        <taxon>Stenosarchaea group</taxon>
        <taxon>Halobacteria</taxon>
        <taxon>Halobacteriales</taxon>
        <taxon>Haloferacaceae</taxon>
        <taxon>Halorubrum</taxon>
    </lineage>
</organism>
<dbReference type="SUPFAM" id="SSF54786">
    <property type="entry name" value="YcfA/nrd intein domain"/>
    <property type="match status" value="1"/>
</dbReference>
<dbReference type="InterPro" id="IPR038570">
    <property type="entry name" value="HicA_sf"/>
</dbReference>
<dbReference type="InterPro" id="IPR012933">
    <property type="entry name" value="HicA_mRNA_interferase"/>
</dbReference>
<dbReference type="Gene3D" id="3.30.920.30">
    <property type="entry name" value="Hypothetical protein"/>
    <property type="match status" value="1"/>
</dbReference>
<dbReference type="GO" id="GO:0016787">
    <property type="term" value="F:hydrolase activity"/>
    <property type="evidence" value="ECO:0007669"/>
    <property type="project" value="UniProtKB-KW"/>
</dbReference>
<dbReference type="AlphaFoldDB" id="A0A1I6HB91"/>
<evidence type="ECO:0000256" key="4">
    <source>
        <dbReference type="ARBA" id="ARBA00022801"/>
    </source>
</evidence>
<reference evidence="8" key="1">
    <citation type="submission" date="2016-10" db="EMBL/GenBank/DDBJ databases">
        <authorList>
            <person name="Varghese N."/>
            <person name="Submissions S."/>
        </authorList>
    </citation>
    <scope>NUCLEOTIDE SEQUENCE [LARGE SCALE GENOMIC DNA]</scope>
    <source>
        <strain evidence="8">RD 26</strain>
    </source>
</reference>
<protein>
    <submittedName>
        <fullName evidence="7">Predicted RNA binding protein YcfA, dsRBD-like fold, HicA-like mRNA interferase family</fullName>
    </submittedName>
</protein>
<keyword evidence="4" id="KW-0378">Hydrolase</keyword>
<keyword evidence="6" id="KW-0346">Stress response</keyword>
<evidence type="ECO:0000256" key="6">
    <source>
        <dbReference type="ARBA" id="ARBA00023016"/>
    </source>
</evidence>